<sequence>MASKNKEYQILYIIPEANSGLVNMDPLIKQLWNESIINIIPVKNKTSNELPHLYFLIKKVIDSYKLNLYNIVIIDAFLLPKKEGVINNCKWNPSEDNMDNLLSFSCKDNTLLSLRLTSLLRRKLTNCPLLMVSTDNVEISPWNLFELSKAFNDRKYCTLYNWKDEKLLSNFRSLLKPKLLNGN</sequence>
<keyword evidence="2" id="KW-1185">Reference proteome</keyword>
<accession>A0A4S1DYP4</accession>
<gene>
    <name evidence="1" type="ORF">EM932_06800</name>
</gene>
<evidence type="ECO:0000313" key="2">
    <source>
        <dbReference type="Proteomes" id="UP000307602"/>
    </source>
</evidence>
<dbReference type="RefSeq" id="WP_135876430.1">
    <property type="nucleotide sequence ID" value="NZ_SRSO01000007.1"/>
</dbReference>
<protein>
    <submittedName>
        <fullName evidence="1">Uncharacterized protein</fullName>
    </submittedName>
</protein>
<dbReference type="AlphaFoldDB" id="A0A4S1DYP4"/>
<organism evidence="1 2">
    <name type="scientific">Flavivirga rizhaonensis</name>
    <dbReference type="NCBI Taxonomy" id="2559571"/>
    <lineage>
        <taxon>Bacteria</taxon>
        <taxon>Pseudomonadati</taxon>
        <taxon>Bacteroidota</taxon>
        <taxon>Flavobacteriia</taxon>
        <taxon>Flavobacteriales</taxon>
        <taxon>Flavobacteriaceae</taxon>
        <taxon>Flavivirga</taxon>
    </lineage>
</organism>
<name>A0A4S1DYP4_9FLAO</name>
<dbReference type="EMBL" id="SRSO01000007">
    <property type="protein sequence ID" value="TGV03376.1"/>
    <property type="molecule type" value="Genomic_DNA"/>
</dbReference>
<reference evidence="1 2" key="1">
    <citation type="submission" date="2019-04" db="EMBL/GenBank/DDBJ databases">
        <authorList>
            <person name="Liu A."/>
        </authorList>
    </citation>
    <scope>NUCLEOTIDE SEQUENCE [LARGE SCALE GENOMIC DNA]</scope>
    <source>
        <strain evidence="1 2">RZ03</strain>
    </source>
</reference>
<proteinExistence type="predicted"/>
<dbReference type="Proteomes" id="UP000307602">
    <property type="component" value="Unassembled WGS sequence"/>
</dbReference>
<comment type="caution">
    <text evidence="1">The sequence shown here is derived from an EMBL/GenBank/DDBJ whole genome shotgun (WGS) entry which is preliminary data.</text>
</comment>
<evidence type="ECO:0000313" key="1">
    <source>
        <dbReference type="EMBL" id="TGV03376.1"/>
    </source>
</evidence>